<gene>
    <name evidence="3" type="ORF">JYU34_004567</name>
</gene>
<dbReference type="PANTHER" id="PTHR31118">
    <property type="entry name" value="CYCLASE-LIKE PROTEIN 2"/>
    <property type="match status" value="1"/>
</dbReference>
<keyword evidence="2" id="KW-0732">Signal</keyword>
<comment type="caution">
    <text evidence="3">The sequence shown here is derived from an EMBL/GenBank/DDBJ whole genome shotgun (WGS) entry which is preliminary data.</text>
</comment>
<evidence type="ECO:0008006" key="5">
    <source>
        <dbReference type="Google" id="ProtNLM"/>
    </source>
</evidence>
<evidence type="ECO:0000256" key="1">
    <source>
        <dbReference type="ARBA" id="ARBA00007865"/>
    </source>
</evidence>
<organism evidence="3 4">
    <name type="scientific">Plutella xylostella</name>
    <name type="common">Diamondback moth</name>
    <name type="synonym">Plutella maculipennis</name>
    <dbReference type="NCBI Taxonomy" id="51655"/>
    <lineage>
        <taxon>Eukaryota</taxon>
        <taxon>Metazoa</taxon>
        <taxon>Ecdysozoa</taxon>
        <taxon>Arthropoda</taxon>
        <taxon>Hexapoda</taxon>
        <taxon>Insecta</taxon>
        <taxon>Pterygota</taxon>
        <taxon>Neoptera</taxon>
        <taxon>Endopterygota</taxon>
        <taxon>Lepidoptera</taxon>
        <taxon>Glossata</taxon>
        <taxon>Ditrysia</taxon>
        <taxon>Yponomeutoidea</taxon>
        <taxon>Plutellidae</taxon>
        <taxon>Plutella</taxon>
    </lineage>
</organism>
<reference evidence="3 4" key="1">
    <citation type="submission" date="2021-06" db="EMBL/GenBank/DDBJ databases">
        <title>A haploid diamondback moth (Plutella xylostella L.) genome assembly resolves 31 chromosomes and identifies a diamide resistance mutation.</title>
        <authorList>
            <person name="Ward C.M."/>
            <person name="Perry K.D."/>
            <person name="Baker G."/>
            <person name="Powis K."/>
            <person name="Heckel D.G."/>
            <person name="Baxter S.W."/>
        </authorList>
    </citation>
    <scope>NUCLEOTIDE SEQUENCE [LARGE SCALE GENOMIC DNA]</scope>
    <source>
        <strain evidence="3 4">LV</strain>
        <tissue evidence="3">Single pupa</tissue>
    </source>
</reference>
<protein>
    <recommendedName>
        <fullName evidence="5">Kynurenine formamidase</fullName>
    </recommendedName>
</protein>
<dbReference type="PANTHER" id="PTHR31118:SF12">
    <property type="entry name" value="CYCLASE-LIKE PROTEIN 2"/>
    <property type="match status" value="1"/>
</dbReference>
<proteinExistence type="inferred from homology"/>
<dbReference type="InterPro" id="IPR037175">
    <property type="entry name" value="KFase_sf"/>
</dbReference>
<evidence type="ECO:0000313" key="4">
    <source>
        <dbReference type="Proteomes" id="UP000823941"/>
    </source>
</evidence>
<sequence>MSTFTVVVLLSSLLLANANDFNSFIFSGEYEFLDLTYPFDNFTIYWPEVQRFIFTKKLETNLDDGAWYATNDYASGEHVGTHLDAPFHFAEHGIKVGDIPVDKLIVPLIIIDMRSKVNDDPNFVLEKHHLDHMLNDNFGKPCAVLVRFGWGKFYHDREQYLGLKSDGSLNFPGISAEVAKWIVESYKNVVAVGVDVASLDPGSSKDYMVHQILLGAGLYQMENVNFGNHTLPDSGCLGIALPMKIAAGTGAPLRLVAMCPKQVPTSFD</sequence>
<comment type="similarity">
    <text evidence="1">Belongs to the Cyclase 1 superfamily.</text>
</comment>
<dbReference type="Proteomes" id="UP000823941">
    <property type="component" value="Chromosome 6"/>
</dbReference>
<feature type="signal peptide" evidence="2">
    <location>
        <begin position="1"/>
        <end position="18"/>
    </location>
</feature>
<evidence type="ECO:0000256" key="2">
    <source>
        <dbReference type="SAM" id="SignalP"/>
    </source>
</evidence>
<dbReference type="EMBL" id="JAHIBW010000006">
    <property type="protein sequence ID" value="KAG7310034.1"/>
    <property type="molecule type" value="Genomic_DNA"/>
</dbReference>
<dbReference type="InterPro" id="IPR007325">
    <property type="entry name" value="KFase/CYL"/>
</dbReference>
<dbReference type="SUPFAM" id="SSF102198">
    <property type="entry name" value="Putative cyclase"/>
    <property type="match status" value="1"/>
</dbReference>
<name>A0ABQ7QYF5_PLUXY</name>
<feature type="chain" id="PRO_5046929965" description="Kynurenine formamidase" evidence="2">
    <location>
        <begin position="19"/>
        <end position="268"/>
    </location>
</feature>
<accession>A0ABQ7QYF5</accession>
<evidence type="ECO:0000313" key="3">
    <source>
        <dbReference type="EMBL" id="KAG7310034.1"/>
    </source>
</evidence>
<dbReference type="Pfam" id="PF04199">
    <property type="entry name" value="Cyclase"/>
    <property type="match status" value="1"/>
</dbReference>
<dbReference type="Gene3D" id="3.50.30.50">
    <property type="entry name" value="Putative cyclase"/>
    <property type="match status" value="1"/>
</dbReference>
<keyword evidence="4" id="KW-1185">Reference proteome</keyword>